<feature type="compositionally biased region" description="Basic residues" evidence="1">
    <location>
        <begin position="1"/>
        <end position="10"/>
    </location>
</feature>
<protein>
    <submittedName>
        <fullName evidence="2">Uncharacterized protein</fullName>
    </submittedName>
</protein>
<feature type="compositionally biased region" description="Basic and acidic residues" evidence="1">
    <location>
        <begin position="131"/>
        <end position="149"/>
    </location>
</feature>
<feature type="compositionally biased region" description="Polar residues" evidence="1">
    <location>
        <begin position="232"/>
        <end position="258"/>
    </location>
</feature>
<accession>A0A164PFJ8</accession>
<gene>
    <name evidence="2" type="ORF">SISNIDRAFT_497841</name>
</gene>
<dbReference type="Proteomes" id="UP000076722">
    <property type="component" value="Unassembled WGS sequence"/>
</dbReference>
<dbReference type="EMBL" id="KV419434">
    <property type="protein sequence ID" value="KZS88678.1"/>
    <property type="molecule type" value="Genomic_DNA"/>
</dbReference>
<dbReference type="AlphaFoldDB" id="A0A164PFJ8"/>
<name>A0A164PFJ8_9AGAM</name>
<keyword evidence="3" id="KW-1185">Reference proteome</keyword>
<feature type="region of interest" description="Disordered" evidence="1">
    <location>
        <begin position="131"/>
        <end position="202"/>
    </location>
</feature>
<feature type="region of interest" description="Disordered" evidence="1">
    <location>
        <begin position="1"/>
        <end position="76"/>
    </location>
</feature>
<feature type="compositionally biased region" description="Polar residues" evidence="1">
    <location>
        <begin position="61"/>
        <end position="70"/>
    </location>
</feature>
<reference evidence="2 3" key="1">
    <citation type="journal article" date="2016" name="Mol. Biol. Evol.">
        <title>Comparative Genomics of Early-Diverging Mushroom-Forming Fungi Provides Insights into the Origins of Lignocellulose Decay Capabilities.</title>
        <authorList>
            <person name="Nagy L.G."/>
            <person name="Riley R."/>
            <person name="Tritt A."/>
            <person name="Adam C."/>
            <person name="Daum C."/>
            <person name="Floudas D."/>
            <person name="Sun H."/>
            <person name="Yadav J.S."/>
            <person name="Pangilinan J."/>
            <person name="Larsson K.H."/>
            <person name="Matsuura K."/>
            <person name="Barry K."/>
            <person name="Labutti K."/>
            <person name="Kuo R."/>
            <person name="Ohm R.A."/>
            <person name="Bhattacharya S.S."/>
            <person name="Shirouzu T."/>
            <person name="Yoshinaga Y."/>
            <person name="Martin F.M."/>
            <person name="Grigoriev I.V."/>
            <person name="Hibbett D.S."/>
        </authorList>
    </citation>
    <scope>NUCLEOTIDE SEQUENCE [LARGE SCALE GENOMIC DNA]</scope>
    <source>
        <strain evidence="2 3">HHB9708</strain>
    </source>
</reference>
<evidence type="ECO:0000313" key="2">
    <source>
        <dbReference type="EMBL" id="KZS88678.1"/>
    </source>
</evidence>
<feature type="compositionally biased region" description="Polar residues" evidence="1">
    <location>
        <begin position="316"/>
        <end position="325"/>
    </location>
</feature>
<feature type="compositionally biased region" description="Polar residues" evidence="1">
    <location>
        <begin position="295"/>
        <end position="308"/>
    </location>
</feature>
<feature type="compositionally biased region" description="Basic and acidic residues" evidence="1">
    <location>
        <begin position="25"/>
        <end position="37"/>
    </location>
</feature>
<evidence type="ECO:0000313" key="3">
    <source>
        <dbReference type="Proteomes" id="UP000076722"/>
    </source>
</evidence>
<feature type="region of interest" description="Disordered" evidence="1">
    <location>
        <begin position="295"/>
        <end position="350"/>
    </location>
</feature>
<organism evidence="2 3">
    <name type="scientific">Sistotremastrum niveocremeum HHB9708</name>
    <dbReference type="NCBI Taxonomy" id="1314777"/>
    <lineage>
        <taxon>Eukaryota</taxon>
        <taxon>Fungi</taxon>
        <taxon>Dikarya</taxon>
        <taxon>Basidiomycota</taxon>
        <taxon>Agaricomycotina</taxon>
        <taxon>Agaricomycetes</taxon>
        <taxon>Sistotremastrales</taxon>
        <taxon>Sistotremastraceae</taxon>
        <taxon>Sertulicium</taxon>
        <taxon>Sertulicium niveocremeum</taxon>
    </lineage>
</organism>
<feature type="compositionally biased region" description="Polar residues" evidence="1">
    <location>
        <begin position="11"/>
        <end position="24"/>
    </location>
</feature>
<proteinExistence type="predicted"/>
<evidence type="ECO:0000256" key="1">
    <source>
        <dbReference type="SAM" id="MobiDB-lite"/>
    </source>
</evidence>
<sequence length="567" mass="62048">MPRASARKQPARTQSTPYQTSSPELESHSVGPRDSRSGETINEADLVTSSRVSTRPKRQTRNQSQANVSNHEAAPGILHTRKKLKCPFPTCTSVRANESGLCHHLKLHKDPSKLRFYDPNAAAFIENWRREKRESKKQESKKRLVDSRGEASTSDADLMQTMYLAPRAPRVTSSGNTRKISRPSPAAAPSTTDNSASPLPPLTYRVEQVGDFDFSQYLGEPSLNAESFELSPASSSHTQSRDNGSSSQTPVASSSRLIPTQVPSYSSLAQPIKQEYQSGVYVRSSYHHKTFVGTTNSTYSSVPNQNASRPGAIPTRTKQSPISKTLRNRDTAHQASSSTRPAPYRAPPPRAYVSAQVPSQFHHPEGQPAAHHASGVERSLPSRHFYPVTQHRPPHYPSQYPQGAHLPNGASVPSDNSSTPSPYLYLATNMAIPSNAFYPPSTSRALLPPPSVPAVGTSNAHQFFPDTLPNNNGFVTSQPFPEIQQYHGFHPQPYDAASQWSASTPSHFDPYGSSVATPESWTGASEPAVANQGLNEMALFPNISESMDPLDTFGYSFDSMFKPEPQF</sequence>
<feature type="region of interest" description="Disordered" evidence="1">
    <location>
        <begin position="228"/>
        <end position="258"/>
    </location>
</feature>
<feature type="region of interest" description="Disordered" evidence="1">
    <location>
        <begin position="386"/>
        <end position="419"/>
    </location>
</feature>